<dbReference type="PIRSF" id="PIRSF005485">
    <property type="entry name" value="HrcA"/>
    <property type="match status" value="1"/>
</dbReference>
<dbReference type="InterPro" id="IPR013196">
    <property type="entry name" value="HTH_11"/>
</dbReference>
<reference evidence="8 9" key="1">
    <citation type="submission" date="2015-07" db="EMBL/GenBank/DDBJ databases">
        <title>Whole genome sequence of Herpetosiphon geysericola DSM 7119.</title>
        <authorList>
            <person name="Hemp J."/>
            <person name="Ward L.M."/>
            <person name="Pace L.A."/>
            <person name="Fischer W.W."/>
        </authorList>
    </citation>
    <scope>NUCLEOTIDE SEQUENCE [LARGE SCALE GENOMIC DNA]</scope>
    <source>
        <strain evidence="8 9">DSM 7119</strain>
    </source>
</reference>
<evidence type="ECO:0000256" key="4">
    <source>
        <dbReference type="ARBA" id="ARBA00023163"/>
    </source>
</evidence>
<dbReference type="Pfam" id="PF01628">
    <property type="entry name" value="HrcA"/>
    <property type="match status" value="1"/>
</dbReference>
<comment type="caution">
    <text evidence="8">The sequence shown here is derived from an EMBL/GenBank/DDBJ whole genome shotgun (WGS) entry which is preliminary data.</text>
</comment>
<dbReference type="STRING" id="70996.SE18_00105"/>
<dbReference type="GO" id="GO:0045892">
    <property type="term" value="P:negative regulation of DNA-templated transcription"/>
    <property type="evidence" value="ECO:0007669"/>
    <property type="project" value="UniProtKB-UniRule"/>
</dbReference>
<dbReference type="Gene3D" id="1.10.10.10">
    <property type="entry name" value="Winged helix-like DNA-binding domain superfamily/Winged helix DNA-binding domain"/>
    <property type="match status" value="1"/>
</dbReference>
<keyword evidence="2 5" id="KW-0805">Transcription regulation</keyword>
<dbReference type="Gene3D" id="3.30.390.60">
    <property type="entry name" value="Heat-inducible transcription repressor hrca homolog, domain 3"/>
    <property type="match status" value="1"/>
</dbReference>
<keyword evidence="9" id="KW-1185">Reference proteome</keyword>
<name>A0A0P6YMU7_9CHLR</name>
<keyword evidence="3 5" id="KW-0346">Stress response</keyword>
<evidence type="ECO:0000256" key="2">
    <source>
        <dbReference type="ARBA" id="ARBA00023015"/>
    </source>
</evidence>
<dbReference type="PANTHER" id="PTHR34824:SF1">
    <property type="entry name" value="HEAT-INDUCIBLE TRANSCRIPTION REPRESSOR HRCA"/>
    <property type="match status" value="1"/>
</dbReference>
<dbReference type="SUPFAM" id="SSF55781">
    <property type="entry name" value="GAF domain-like"/>
    <property type="match status" value="1"/>
</dbReference>
<evidence type="ECO:0000259" key="6">
    <source>
        <dbReference type="Pfam" id="PF01628"/>
    </source>
</evidence>
<dbReference type="InterPro" id="IPR029016">
    <property type="entry name" value="GAF-like_dom_sf"/>
</dbReference>
<gene>
    <name evidence="5" type="primary">hrcA</name>
    <name evidence="8" type="ORF">SE18_00105</name>
</gene>
<dbReference type="InterPro" id="IPR036390">
    <property type="entry name" value="WH_DNA-bd_sf"/>
</dbReference>
<evidence type="ECO:0000256" key="3">
    <source>
        <dbReference type="ARBA" id="ARBA00023016"/>
    </source>
</evidence>
<dbReference type="OrthoDB" id="9783139at2"/>
<comment type="similarity">
    <text evidence="5">Belongs to the HrcA family.</text>
</comment>
<dbReference type="GO" id="GO:0003677">
    <property type="term" value="F:DNA binding"/>
    <property type="evidence" value="ECO:0007669"/>
    <property type="project" value="InterPro"/>
</dbReference>
<dbReference type="InterPro" id="IPR021153">
    <property type="entry name" value="HrcA_C"/>
</dbReference>
<proteinExistence type="inferred from homology"/>
<organism evidence="8 9">
    <name type="scientific">Herpetosiphon geysericola</name>
    <dbReference type="NCBI Taxonomy" id="70996"/>
    <lineage>
        <taxon>Bacteria</taxon>
        <taxon>Bacillati</taxon>
        <taxon>Chloroflexota</taxon>
        <taxon>Chloroflexia</taxon>
        <taxon>Herpetosiphonales</taxon>
        <taxon>Herpetosiphonaceae</taxon>
        <taxon>Herpetosiphon</taxon>
    </lineage>
</organism>
<dbReference type="InterPro" id="IPR036388">
    <property type="entry name" value="WH-like_DNA-bd_sf"/>
</dbReference>
<dbReference type="RefSeq" id="WP_054532379.1">
    <property type="nucleotide sequence ID" value="NZ_LGKP01000002.1"/>
</dbReference>
<dbReference type="NCBIfam" id="TIGR00331">
    <property type="entry name" value="hrcA"/>
    <property type="match status" value="1"/>
</dbReference>
<comment type="function">
    <text evidence="5">Negative regulator of class I heat shock genes (grpE-dnaK-dnaJ and groELS operons). Prevents heat-shock induction of these operons.</text>
</comment>
<keyword evidence="1 5" id="KW-0678">Repressor</keyword>
<dbReference type="InterPro" id="IPR023120">
    <property type="entry name" value="WHTH_transcript_rep_HrcA_IDD"/>
</dbReference>
<evidence type="ECO:0000313" key="9">
    <source>
        <dbReference type="Proteomes" id="UP000050277"/>
    </source>
</evidence>
<sequence length="354" mass="39182">MNLELNERRRRVLKAVIQQYIDTATPVASQDLARSLGVSSATVRNEMAALEDAGLLTHLHTSAGRLPTDAGYRFFVENLMDRAALSTQEQRMIQHQFYQIRSELNQWIHLAAAVLARTAQTAAVVTPPRAYESRFKHIELIAINDALVLMVLVLHEGSVKQQTLPADPNTTQEQLSRIAGRINELCHEASARVITALALTQPVAQPPLSSFEVLVIESVARAMQQFEEHVNELIHHDGLLEMLHQPEFGQVTRVREVLSILEGGTMLESLIPQALASDGVQVIIGGEHSRDELRDYSVILSRYGVNGDVAGVVGVLGPRRMAYPRSISSVRYIAGVMSDLMGDLYGERKIEPTE</sequence>
<dbReference type="SUPFAM" id="SSF46785">
    <property type="entry name" value="Winged helix' DNA-binding domain"/>
    <property type="match status" value="1"/>
</dbReference>
<keyword evidence="4 5" id="KW-0804">Transcription</keyword>
<dbReference type="Pfam" id="PF08279">
    <property type="entry name" value="HTH_11"/>
    <property type="match status" value="1"/>
</dbReference>
<evidence type="ECO:0000259" key="7">
    <source>
        <dbReference type="Pfam" id="PF08279"/>
    </source>
</evidence>
<evidence type="ECO:0000313" key="8">
    <source>
        <dbReference type="EMBL" id="KPL91996.1"/>
    </source>
</evidence>
<dbReference type="InterPro" id="IPR002571">
    <property type="entry name" value="HrcA"/>
</dbReference>
<protein>
    <recommendedName>
        <fullName evidence="5">Heat-inducible transcription repressor HrcA</fullName>
    </recommendedName>
</protein>
<dbReference type="AlphaFoldDB" id="A0A0P6YMU7"/>
<accession>A0A0P6YMU7</accession>
<evidence type="ECO:0000256" key="5">
    <source>
        <dbReference type="HAMAP-Rule" id="MF_00081"/>
    </source>
</evidence>
<feature type="domain" description="Helix-turn-helix type 11" evidence="7">
    <location>
        <begin position="14"/>
        <end position="72"/>
    </location>
</feature>
<dbReference type="PATRIC" id="fig|70996.4.peg.2556"/>
<dbReference type="PANTHER" id="PTHR34824">
    <property type="entry name" value="HEAT-INDUCIBLE TRANSCRIPTION REPRESSOR HRCA"/>
    <property type="match status" value="1"/>
</dbReference>
<dbReference type="Proteomes" id="UP000050277">
    <property type="component" value="Unassembled WGS sequence"/>
</dbReference>
<dbReference type="Gene3D" id="3.30.450.40">
    <property type="match status" value="1"/>
</dbReference>
<evidence type="ECO:0000256" key="1">
    <source>
        <dbReference type="ARBA" id="ARBA00022491"/>
    </source>
</evidence>
<feature type="domain" description="Heat-inducible transcription repressor HrcA C-terminal" evidence="6">
    <location>
        <begin position="106"/>
        <end position="327"/>
    </location>
</feature>
<dbReference type="HAMAP" id="MF_00081">
    <property type="entry name" value="HrcA"/>
    <property type="match status" value="1"/>
</dbReference>
<dbReference type="EMBL" id="LGKP01000002">
    <property type="protein sequence ID" value="KPL91996.1"/>
    <property type="molecule type" value="Genomic_DNA"/>
</dbReference>